<dbReference type="PANTHER" id="PTHR10063:SF11">
    <property type="entry name" value="RHO GTPASE-ACTIVATING PROTEIN CG5521-RELATED"/>
    <property type="match status" value="1"/>
</dbReference>
<dbReference type="PROSITE" id="PS50085">
    <property type="entry name" value="RAPGAP"/>
    <property type="match status" value="1"/>
</dbReference>
<keyword evidence="4" id="KW-1185">Reference proteome</keyword>
<evidence type="ECO:0000313" key="5">
    <source>
        <dbReference type="WBParaSite" id="PTRK_0000418700.1"/>
    </source>
</evidence>
<protein>
    <submittedName>
        <fullName evidence="5">Rap-GAP domain-containing protein</fullName>
    </submittedName>
</protein>
<dbReference type="Proteomes" id="UP000038045">
    <property type="component" value="Unplaced"/>
</dbReference>
<evidence type="ECO:0000259" key="3">
    <source>
        <dbReference type="PROSITE" id="PS50085"/>
    </source>
</evidence>
<feature type="region of interest" description="Disordered" evidence="2">
    <location>
        <begin position="539"/>
        <end position="576"/>
    </location>
</feature>
<dbReference type="GO" id="GO:0051056">
    <property type="term" value="P:regulation of small GTPase mediated signal transduction"/>
    <property type="evidence" value="ECO:0007669"/>
    <property type="project" value="InterPro"/>
</dbReference>
<dbReference type="FunFam" id="3.40.50.11210:FF:000001">
    <property type="entry name" value="Ral GTPase-activating protein subunit alpha-1 isoform 1"/>
    <property type="match status" value="1"/>
</dbReference>
<reference evidence="5" key="1">
    <citation type="submission" date="2017-02" db="UniProtKB">
        <authorList>
            <consortium name="WormBaseParasite"/>
        </authorList>
    </citation>
    <scope>IDENTIFICATION</scope>
</reference>
<sequence length="1342" mass="152958">MFRKPKASDITNSLQRFADAQRDASSRAKHFRLAFEGLPIAEKRHIIESYSFEAIHLVDSLALHLETSSDIQATNDAESALWTLEQILCYGPEIVGKGWQWNAISTIIKRGLLPQNGSSVKRFAVRLFIMWYQILSIYNKVTPELDRVFQALTPYFPLRSGELTETILTNYCEGPSDNLNNLPPNIVLTKKLTPLFVPANMNEIQLMLQTNTRERARQLQTCIDKFLEYICRETQKIEWGDQSKRFDCAKFLLDRMINLYILEVYPDLENNGVDIFGGWEGEPNTTVVLDTADPLVVVRYWLIRWIINIASAKTIPNTSPSLLLFRSALFSNPRAINIMLSLLKESMCLPLACSTVTLRCMTLVKHWLIQKEIPPFLESGNVSLQSFSLLLIHIFSSFFNSPYIYSTPEKAHTSITITNFSLQIFRDMANSTNVLPRPLPKNVWNELIKQLTIASINVCKFNDSFAHSTSSAFTQGLLVVTTFVYCVREIDIDDTLFDDIWTLFKTTVWSGTLEQWSKMVEVLTKSVILNVFGIDPLSHSGSDDSDKSTSKRSYTRSDRSERSDTGSNPDFPKSEVDELEDVHGNSFDVSNMKEMQSLIRSTGNPEKWLKLWVRIINMVDPSIQAYSQVAVQVLSSIIQMLIPINCANTLIHHIAQRLLMVDIKAQPHAIPSLCSVLVTSTPPPLLRAHILIKLEDCLETDIAPIVLEQVPSMKLEDIFILHKPIIEALQIIIKNGEISSKIVRVTSLLSLEHNEGEKLLLKILSQQHFMEMDLNTLTLLVNALSILILERGDILLGKNLYQILLKNQSLSVPLTYLLIRNLDELKKRGKRYFLRQSLEEVINMLKVKDENTIKNELLWMLITIIIGDCKKIPIENENGKGSFEKILNLLNNHDKSMKNSFLEGFLFTNTVFYPLPGFSLSQWNSLDVCGYNCIKGSSKGSDKDYENQVFIKSRGVLITVDRDIASEFVIRTVVGKHIWSIKSVDEFDCNEKHHPHIREWLKRLSKERKEEDMRTIKIKDTTIHEISNDLFEKLPTFPKNYKDPLNSGPMLDFIKKSKRRPLSRPSTSDINKTTPSDDCCLLSENNKEELSSWRSFINDMQLIHSTCEIKANFPRELRHLDSTLSREVHKIAVIYVGKGQEDKNTILSNNVSSGSEEFMEFINNLGRIITIGDTHYGYCGGLSAGHRAPYYADGSSEVIFHVSTFLNGDVTQKTKHLGNDEVHIIWNENYKNYKRDTIATKFCDILIVLTPISPAMIRVSIETQKPLSFGPLFDGSFVSICEIGPMVRETALNASRAYKVDRINCDRPLKHRENVFKDCLDKIGYGKMADTITTIYIPQLKY</sequence>
<name>A0A0N4Z9X9_PARTI</name>
<feature type="domain" description="Rap-GAP" evidence="3">
    <location>
        <begin position="1117"/>
        <end position="1319"/>
    </location>
</feature>
<dbReference type="PANTHER" id="PTHR10063">
    <property type="entry name" value="TUBERIN"/>
    <property type="match status" value="1"/>
</dbReference>
<dbReference type="Pfam" id="PF02145">
    <property type="entry name" value="Rap_GAP"/>
    <property type="match status" value="1"/>
</dbReference>
<dbReference type="GO" id="GO:0005096">
    <property type="term" value="F:GTPase activator activity"/>
    <property type="evidence" value="ECO:0007669"/>
    <property type="project" value="UniProtKB-KW"/>
</dbReference>
<evidence type="ECO:0000313" key="4">
    <source>
        <dbReference type="Proteomes" id="UP000038045"/>
    </source>
</evidence>
<feature type="compositionally biased region" description="Basic and acidic residues" evidence="2">
    <location>
        <begin position="541"/>
        <end position="564"/>
    </location>
</feature>
<dbReference type="InterPro" id="IPR035974">
    <property type="entry name" value="Rap/Ran-GAP_sf"/>
</dbReference>
<dbReference type="Gene3D" id="3.40.50.11210">
    <property type="entry name" value="Rap/Ran-GAP"/>
    <property type="match status" value="1"/>
</dbReference>
<proteinExistence type="predicted"/>
<dbReference type="WBParaSite" id="PTRK_0000418700.1">
    <property type="protein sequence ID" value="PTRK_0000418700.1"/>
    <property type="gene ID" value="PTRK_0000418700"/>
</dbReference>
<accession>A0A0N4Z9X9</accession>
<organism evidence="4 5">
    <name type="scientific">Parastrongyloides trichosuri</name>
    <name type="common">Possum-specific nematode worm</name>
    <dbReference type="NCBI Taxonomy" id="131310"/>
    <lineage>
        <taxon>Eukaryota</taxon>
        <taxon>Metazoa</taxon>
        <taxon>Ecdysozoa</taxon>
        <taxon>Nematoda</taxon>
        <taxon>Chromadorea</taxon>
        <taxon>Rhabditida</taxon>
        <taxon>Tylenchina</taxon>
        <taxon>Panagrolaimomorpha</taxon>
        <taxon>Strongyloidoidea</taxon>
        <taxon>Strongyloididae</taxon>
        <taxon>Parastrongyloides</taxon>
    </lineage>
</organism>
<dbReference type="InterPro" id="IPR027107">
    <property type="entry name" value="Tuberin/Ral-act_asu"/>
</dbReference>
<dbReference type="GO" id="GO:0005634">
    <property type="term" value="C:nucleus"/>
    <property type="evidence" value="ECO:0007669"/>
    <property type="project" value="InterPro"/>
</dbReference>
<keyword evidence="1" id="KW-0343">GTPase activation</keyword>
<dbReference type="SUPFAM" id="SSF111347">
    <property type="entry name" value="Rap/Ran-GAP"/>
    <property type="match status" value="1"/>
</dbReference>
<dbReference type="STRING" id="131310.A0A0N4Z9X9"/>
<evidence type="ECO:0000256" key="2">
    <source>
        <dbReference type="SAM" id="MobiDB-lite"/>
    </source>
</evidence>
<dbReference type="InterPro" id="IPR000331">
    <property type="entry name" value="Rap/Ran_GAP_dom"/>
</dbReference>
<evidence type="ECO:0000256" key="1">
    <source>
        <dbReference type="ARBA" id="ARBA00022468"/>
    </source>
</evidence>
<dbReference type="GO" id="GO:0005737">
    <property type="term" value="C:cytoplasm"/>
    <property type="evidence" value="ECO:0007669"/>
    <property type="project" value="TreeGrafter"/>
</dbReference>